<feature type="region of interest" description="Disordered" evidence="1">
    <location>
        <begin position="242"/>
        <end position="280"/>
    </location>
</feature>
<comment type="caution">
    <text evidence="2">The sequence shown here is derived from an EMBL/GenBank/DDBJ whole genome shotgun (WGS) entry which is preliminary data.</text>
</comment>
<proteinExistence type="predicted"/>
<evidence type="ECO:0000256" key="1">
    <source>
        <dbReference type="SAM" id="MobiDB-lite"/>
    </source>
</evidence>
<dbReference type="EMBL" id="CAJOBH010000005">
    <property type="protein sequence ID" value="CAF3746168.1"/>
    <property type="molecule type" value="Genomic_DNA"/>
</dbReference>
<accession>A0A816C4C7</accession>
<feature type="compositionally biased region" description="Basic and acidic residues" evidence="1">
    <location>
        <begin position="251"/>
        <end position="265"/>
    </location>
</feature>
<evidence type="ECO:0000313" key="2">
    <source>
        <dbReference type="EMBL" id="CAF1616951.1"/>
    </source>
</evidence>
<evidence type="ECO:0000313" key="4">
    <source>
        <dbReference type="EMBL" id="CAF3746168.1"/>
    </source>
</evidence>
<dbReference type="Proteomes" id="UP000681720">
    <property type="component" value="Unassembled WGS sequence"/>
</dbReference>
<evidence type="ECO:0000313" key="5">
    <source>
        <dbReference type="EMBL" id="CAF3818595.1"/>
    </source>
</evidence>
<dbReference type="Proteomes" id="UP000681967">
    <property type="component" value="Unassembled WGS sequence"/>
</dbReference>
<gene>
    <name evidence="4" type="ORF">BYL167_LOCUS77</name>
    <name evidence="2" type="ORF">CJN711_LOCUS37345</name>
    <name evidence="5" type="ORF">GIL414_LOCUS2081</name>
    <name evidence="3" type="ORF">KQP761_LOCUS33881</name>
</gene>
<reference evidence="2" key="1">
    <citation type="submission" date="2021-02" db="EMBL/GenBank/DDBJ databases">
        <authorList>
            <person name="Nowell W R."/>
        </authorList>
    </citation>
    <scope>NUCLEOTIDE SEQUENCE</scope>
</reference>
<dbReference type="AlphaFoldDB" id="A0A816C4C7"/>
<dbReference type="EMBL" id="CAJOBJ010000379">
    <property type="protein sequence ID" value="CAF3818595.1"/>
    <property type="molecule type" value="Genomic_DNA"/>
</dbReference>
<name>A0A816C4C7_9BILA</name>
<evidence type="ECO:0000313" key="3">
    <source>
        <dbReference type="EMBL" id="CAF1669166.1"/>
    </source>
</evidence>
<dbReference type="Proteomes" id="UP000663855">
    <property type="component" value="Unassembled WGS sequence"/>
</dbReference>
<dbReference type="EMBL" id="CAJNOW010018878">
    <property type="protein sequence ID" value="CAF1669166.1"/>
    <property type="molecule type" value="Genomic_DNA"/>
</dbReference>
<dbReference type="Proteomes" id="UP000663834">
    <property type="component" value="Unassembled WGS sequence"/>
</dbReference>
<dbReference type="OrthoDB" id="10019680at2759"/>
<protein>
    <submittedName>
        <fullName evidence="2">Uncharacterized protein</fullName>
    </submittedName>
</protein>
<organism evidence="2 6">
    <name type="scientific">Rotaria magnacalcarata</name>
    <dbReference type="NCBI Taxonomy" id="392030"/>
    <lineage>
        <taxon>Eukaryota</taxon>
        <taxon>Metazoa</taxon>
        <taxon>Spiralia</taxon>
        <taxon>Gnathifera</taxon>
        <taxon>Rotifera</taxon>
        <taxon>Eurotatoria</taxon>
        <taxon>Bdelloidea</taxon>
        <taxon>Philodinida</taxon>
        <taxon>Philodinidae</taxon>
        <taxon>Rotaria</taxon>
    </lineage>
</organism>
<evidence type="ECO:0000313" key="6">
    <source>
        <dbReference type="Proteomes" id="UP000663855"/>
    </source>
</evidence>
<sequence length="280" mass="33166">MTRVASPADTPANYDDEKPNHMIFWLDPAIANPAEYQHLKKAFGSNTDPRCETWTMLTDKDYDNLVVSDIPRTIEFEGVIFLLQAFTDEETCLEAFEKNQDKRIFFITSGLMGEKIVPKVVERYRHIFTDLITDEPYLSIYIFCHNTRYHGNWATKYADYVLIFDFDSDLLQRMTRDISIYFRERGERMPKDNNIEGALKHLHWAKRLWYQYEKIKQQLETDAPQVVLETRQSREINELIKNTEAMLPKESSSKDYYSNDHNRDDDRDDEMDTRPSEPCD</sequence>
<dbReference type="EMBL" id="CAJNOV010018135">
    <property type="protein sequence ID" value="CAF1616951.1"/>
    <property type="molecule type" value="Genomic_DNA"/>
</dbReference>